<dbReference type="PANTHER" id="PTHR42852:SF13">
    <property type="entry name" value="PROTEIN DIPZ"/>
    <property type="match status" value="1"/>
</dbReference>
<feature type="domain" description="Thioredoxin" evidence="1">
    <location>
        <begin position="14"/>
        <end position="179"/>
    </location>
</feature>
<evidence type="ECO:0000259" key="1">
    <source>
        <dbReference type="PROSITE" id="PS51352"/>
    </source>
</evidence>
<proteinExistence type="predicted"/>
<organism evidence="2">
    <name type="scientific">marine metagenome</name>
    <dbReference type="NCBI Taxonomy" id="408172"/>
    <lineage>
        <taxon>unclassified sequences</taxon>
        <taxon>metagenomes</taxon>
        <taxon>ecological metagenomes</taxon>
    </lineage>
</organism>
<dbReference type="InterPro" id="IPR017937">
    <property type="entry name" value="Thioredoxin_CS"/>
</dbReference>
<dbReference type="GO" id="GO:0016209">
    <property type="term" value="F:antioxidant activity"/>
    <property type="evidence" value="ECO:0007669"/>
    <property type="project" value="InterPro"/>
</dbReference>
<dbReference type="InterPro" id="IPR013766">
    <property type="entry name" value="Thioredoxin_domain"/>
</dbReference>
<protein>
    <recommendedName>
        <fullName evidence="1">Thioredoxin domain-containing protein</fullName>
    </recommendedName>
</protein>
<dbReference type="InterPro" id="IPR050553">
    <property type="entry name" value="Thioredoxin_ResA/DsbE_sf"/>
</dbReference>
<dbReference type="CDD" id="cd02966">
    <property type="entry name" value="TlpA_like_family"/>
    <property type="match status" value="1"/>
</dbReference>
<evidence type="ECO:0000313" key="2">
    <source>
        <dbReference type="EMBL" id="SVA31519.1"/>
    </source>
</evidence>
<gene>
    <name evidence="2" type="ORF">METZ01_LOCUS84373</name>
</gene>
<dbReference type="InterPro" id="IPR000866">
    <property type="entry name" value="AhpC/TSA"/>
</dbReference>
<dbReference type="Pfam" id="PF00578">
    <property type="entry name" value="AhpC-TSA"/>
    <property type="match status" value="1"/>
</dbReference>
<dbReference type="PANTHER" id="PTHR42852">
    <property type="entry name" value="THIOL:DISULFIDE INTERCHANGE PROTEIN DSBE"/>
    <property type="match status" value="1"/>
</dbReference>
<dbReference type="PROSITE" id="PS51352">
    <property type="entry name" value="THIOREDOXIN_2"/>
    <property type="match status" value="1"/>
</dbReference>
<dbReference type="PROSITE" id="PS00194">
    <property type="entry name" value="THIOREDOXIN_1"/>
    <property type="match status" value="1"/>
</dbReference>
<dbReference type="GO" id="GO:0016491">
    <property type="term" value="F:oxidoreductase activity"/>
    <property type="evidence" value="ECO:0007669"/>
    <property type="project" value="InterPro"/>
</dbReference>
<dbReference type="Gene3D" id="3.40.30.10">
    <property type="entry name" value="Glutaredoxin"/>
    <property type="match status" value="1"/>
</dbReference>
<dbReference type="AlphaFoldDB" id="A0A381UTP8"/>
<name>A0A381UTP8_9ZZZZ</name>
<accession>A0A381UTP8</accession>
<dbReference type="SUPFAM" id="SSF52833">
    <property type="entry name" value="Thioredoxin-like"/>
    <property type="match status" value="1"/>
</dbReference>
<dbReference type="EMBL" id="UINC01007119">
    <property type="protein sequence ID" value="SVA31519.1"/>
    <property type="molecule type" value="Genomic_DNA"/>
</dbReference>
<sequence length="179" mass="19779">MGCVAALALALLTLPAGLTSSHVHAVPTENGALQEPVCDAEARPANFDFTLEDMNGNDFAFESLRGKVILLNFWATWCGPCKIEVPWLVEFADQYRDQGLAVLGLSIDDTADKIQDFAGEYDVNYPMLLGLDREDFQEAYGPIWGVPMTFFVDREGTICRTHAGIATREEFEKDIADLL</sequence>
<reference evidence="2" key="1">
    <citation type="submission" date="2018-05" db="EMBL/GenBank/DDBJ databases">
        <authorList>
            <person name="Lanie J.A."/>
            <person name="Ng W.-L."/>
            <person name="Kazmierczak K.M."/>
            <person name="Andrzejewski T.M."/>
            <person name="Davidsen T.M."/>
            <person name="Wayne K.J."/>
            <person name="Tettelin H."/>
            <person name="Glass J.I."/>
            <person name="Rusch D."/>
            <person name="Podicherti R."/>
            <person name="Tsui H.-C.T."/>
            <person name="Winkler M.E."/>
        </authorList>
    </citation>
    <scope>NUCLEOTIDE SEQUENCE</scope>
</reference>
<dbReference type="InterPro" id="IPR036249">
    <property type="entry name" value="Thioredoxin-like_sf"/>
</dbReference>